<dbReference type="InterPro" id="IPR002871">
    <property type="entry name" value="NIF_FeS_clus_asmbl_NifU_N"/>
</dbReference>
<comment type="caution">
    <text evidence="2">The sequence shown here is derived from an EMBL/GenBank/DDBJ whole genome shotgun (WGS) entry which is preliminary data.</text>
</comment>
<dbReference type="Proteomes" id="UP001321453">
    <property type="component" value="Unassembled WGS sequence"/>
</dbReference>
<dbReference type="CDD" id="cd06664">
    <property type="entry name" value="IscU_like"/>
    <property type="match status" value="1"/>
</dbReference>
<reference evidence="2 3" key="1">
    <citation type="submission" date="2023-06" db="EMBL/GenBank/DDBJ databases">
        <title>Cellulomonas sp. MW9 Whole genome sequence.</title>
        <authorList>
            <person name="Park S."/>
        </authorList>
    </citation>
    <scope>NUCLEOTIDE SEQUENCE [LARGE SCALE GENOMIC DNA]</scope>
    <source>
        <strain evidence="2 3">MW9</strain>
    </source>
</reference>
<protein>
    <submittedName>
        <fullName evidence="2">SUF system NifU family Fe-S cluster assembly protein</fullName>
    </submittedName>
</protein>
<dbReference type="EMBL" id="JAUCGR010000002">
    <property type="protein sequence ID" value="MDM7830945.1"/>
    <property type="molecule type" value="Genomic_DNA"/>
</dbReference>
<dbReference type="Pfam" id="PF01592">
    <property type="entry name" value="NifU_N"/>
    <property type="match status" value="1"/>
</dbReference>
<keyword evidence="3" id="KW-1185">Reference proteome</keyword>
<evidence type="ECO:0000313" key="2">
    <source>
        <dbReference type="EMBL" id="MDM7830945.1"/>
    </source>
</evidence>
<accession>A0ABT7S5R4</accession>
<evidence type="ECO:0000259" key="1">
    <source>
        <dbReference type="Pfam" id="PF01592"/>
    </source>
</evidence>
<proteinExistence type="predicted"/>
<dbReference type="Gene3D" id="3.90.1010.10">
    <property type="match status" value="1"/>
</dbReference>
<feature type="domain" description="NIF system FeS cluster assembly NifU N-terminal" evidence="1">
    <location>
        <begin position="9"/>
        <end position="137"/>
    </location>
</feature>
<sequence length="174" mass="17810">MSSSMEQLYQQVILDHAKHPHGRGLGVAPGGLLSAESHQVNPTCGDEVTLQVDVDGTGVVRDVRWEGQGCSISQASVSVLHDLVVDQPLGTVDGLGATFRALMQTKGAGLDDEAAEDALGDANAFTGVGKFSARVKCALLGWVALNDALIKTGAAHPGSSAHAPTAATTAQENA</sequence>
<name>A0ABT7S5R4_9CELL</name>
<evidence type="ECO:0000313" key="3">
    <source>
        <dbReference type="Proteomes" id="UP001321453"/>
    </source>
</evidence>
<gene>
    <name evidence="2" type="ORF">QRT05_06335</name>
</gene>
<dbReference type="NCBIfam" id="TIGR01994">
    <property type="entry name" value="SUF_scaf_2"/>
    <property type="match status" value="1"/>
</dbReference>
<dbReference type="RefSeq" id="WP_289446157.1">
    <property type="nucleotide sequence ID" value="NZ_JAUCGR010000002.1"/>
</dbReference>
<organism evidence="2 3">
    <name type="scientific">Cellulomonas edaphi</name>
    <dbReference type="NCBI Taxonomy" id="3053468"/>
    <lineage>
        <taxon>Bacteria</taxon>
        <taxon>Bacillati</taxon>
        <taxon>Actinomycetota</taxon>
        <taxon>Actinomycetes</taxon>
        <taxon>Micrococcales</taxon>
        <taxon>Cellulomonadaceae</taxon>
        <taxon>Cellulomonas</taxon>
    </lineage>
</organism>
<dbReference type="SUPFAM" id="SSF82649">
    <property type="entry name" value="SufE/NifU"/>
    <property type="match status" value="1"/>
</dbReference>